<dbReference type="EMBL" id="VDEP01000441">
    <property type="protein sequence ID" value="KAA1081472.1"/>
    <property type="molecule type" value="Genomic_DNA"/>
</dbReference>
<evidence type="ECO:0000313" key="2">
    <source>
        <dbReference type="EMBL" id="KAA1081472.1"/>
    </source>
</evidence>
<feature type="region of interest" description="Disordered" evidence="1">
    <location>
        <begin position="91"/>
        <end position="126"/>
    </location>
</feature>
<dbReference type="EMBL" id="VDEP01000054">
    <property type="protein sequence ID" value="KAA1134511.1"/>
    <property type="molecule type" value="Genomic_DNA"/>
</dbReference>
<name>A0A5B0MY40_PUCGR</name>
<evidence type="ECO:0000313" key="4">
    <source>
        <dbReference type="Proteomes" id="UP000325313"/>
    </source>
</evidence>
<accession>A0A5B0MY40</accession>
<organism evidence="2 4">
    <name type="scientific">Puccinia graminis f. sp. tritici</name>
    <dbReference type="NCBI Taxonomy" id="56615"/>
    <lineage>
        <taxon>Eukaryota</taxon>
        <taxon>Fungi</taxon>
        <taxon>Dikarya</taxon>
        <taxon>Basidiomycota</taxon>
        <taxon>Pucciniomycotina</taxon>
        <taxon>Pucciniomycetes</taxon>
        <taxon>Pucciniales</taxon>
        <taxon>Pucciniaceae</taxon>
        <taxon>Puccinia</taxon>
    </lineage>
</organism>
<dbReference type="Proteomes" id="UP000325313">
    <property type="component" value="Unassembled WGS sequence"/>
</dbReference>
<evidence type="ECO:0000313" key="3">
    <source>
        <dbReference type="EMBL" id="KAA1134511.1"/>
    </source>
</evidence>
<proteinExistence type="predicted"/>
<comment type="caution">
    <text evidence="2">The sequence shown here is derived from an EMBL/GenBank/DDBJ whole genome shotgun (WGS) entry which is preliminary data.</text>
</comment>
<gene>
    <name evidence="2" type="ORF">PGTUg99_001871</name>
    <name evidence="3" type="ORF">PGTUg99_005368</name>
</gene>
<sequence>MDAELSCLNTPTACRSSSSHHPPSSSFSLPPHPLPPTPSLNPQVAHKKPVLVASTNKSYIGGFPPSHNSGGAVVGTMRVVYDIYSPICPIGAPSRDNTRPTRNLNPAVAKVAPPPPPPPPTAARVDRRRQGIVFNVQDLPLELKALQANSSSPNPARPA</sequence>
<evidence type="ECO:0000256" key="1">
    <source>
        <dbReference type="SAM" id="MobiDB-lite"/>
    </source>
</evidence>
<feature type="compositionally biased region" description="Pro residues" evidence="1">
    <location>
        <begin position="30"/>
        <end position="39"/>
    </location>
</feature>
<dbReference type="AlphaFoldDB" id="A0A5B0MY40"/>
<feature type="region of interest" description="Disordered" evidence="1">
    <location>
        <begin position="1"/>
        <end position="41"/>
    </location>
</feature>
<protein>
    <submittedName>
        <fullName evidence="2">Uncharacterized protein</fullName>
    </submittedName>
</protein>
<reference evidence="2 4" key="1">
    <citation type="submission" date="2019-05" db="EMBL/GenBank/DDBJ databases">
        <title>Emergence of the Ug99 lineage of the wheat stem rust pathogen through somatic hybridization.</title>
        <authorList>
            <person name="Li F."/>
            <person name="Upadhyaya N.M."/>
            <person name="Sperschneider J."/>
            <person name="Matny O."/>
            <person name="Nguyen-Phuc H."/>
            <person name="Mago R."/>
            <person name="Raley C."/>
            <person name="Miller M.E."/>
            <person name="Silverstein K.A.T."/>
            <person name="Henningsen E."/>
            <person name="Hirsch C.D."/>
            <person name="Visser B."/>
            <person name="Pretorius Z.A."/>
            <person name="Steffenson B.J."/>
            <person name="Schwessinger B."/>
            <person name="Dodds P.N."/>
            <person name="Figueroa M."/>
        </authorList>
    </citation>
    <scope>NUCLEOTIDE SEQUENCE [LARGE SCALE GENOMIC DNA]</scope>
    <source>
        <strain evidence="2 4">Ug99</strain>
    </source>
</reference>
<feature type="compositionally biased region" description="Pro residues" evidence="1">
    <location>
        <begin position="112"/>
        <end position="121"/>
    </location>
</feature>
<feature type="compositionally biased region" description="Low complexity" evidence="1">
    <location>
        <begin position="16"/>
        <end position="29"/>
    </location>
</feature>